<dbReference type="OrthoDB" id="417678at2759"/>
<dbReference type="CDD" id="cd22965">
    <property type="entry name" value="DD_DPY30_SDC1"/>
    <property type="match status" value="1"/>
</dbReference>
<dbReference type="Pfam" id="PF05186">
    <property type="entry name" value="Dpy-30"/>
    <property type="match status" value="1"/>
</dbReference>
<dbReference type="AlphaFoldDB" id="A0A1B2JGH8"/>
<proteinExistence type="inferred from homology"/>
<evidence type="ECO:0000256" key="1">
    <source>
        <dbReference type="ARBA" id="ARBA00004123"/>
    </source>
</evidence>
<dbReference type="InterPro" id="IPR007858">
    <property type="entry name" value="Dpy-30_motif"/>
</dbReference>
<evidence type="ECO:0000313" key="5">
    <source>
        <dbReference type="EMBL" id="ANZ77147.1"/>
    </source>
</evidence>
<organism evidence="5 6">
    <name type="scientific">Komagataella pastoris</name>
    <name type="common">Yeast</name>
    <name type="synonym">Pichia pastoris</name>
    <dbReference type="NCBI Taxonomy" id="4922"/>
    <lineage>
        <taxon>Eukaryota</taxon>
        <taxon>Fungi</taxon>
        <taxon>Dikarya</taxon>
        <taxon>Ascomycota</taxon>
        <taxon>Saccharomycotina</taxon>
        <taxon>Pichiomycetes</taxon>
        <taxon>Pichiales</taxon>
        <taxon>Pichiaceae</taxon>
        <taxon>Komagataella</taxon>
    </lineage>
</organism>
<evidence type="ECO:0000256" key="2">
    <source>
        <dbReference type="ARBA" id="ARBA00010849"/>
    </source>
</evidence>
<feature type="region of interest" description="Disordered" evidence="4">
    <location>
        <begin position="1"/>
        <end position="51"/>
    </location>
</feature>
<name>A0A1B2JGH8_PICPA</name>
<accession>A0A1B2JGH8</accession>
<comment type="subcellular location">
    <subcellularLocation>
        <location evidence="1">Nucleus</location>
    </subcellularLocation>
</comment>
<gene>
    <name evidence="5" type="primary">SDC1</name>
    <name evidence="5" type="ORF">ATY40_BA7503634</name>
</gene>
<feature type="compositionally biased region" description="Polar residues" evidence="4">
    <location>
        <begin position="12"/>
        <end position="21"/>
    </location>
</feature>
<keyword evidence="3" id="KW-0539">Nucleus</keyword>
<reference evidence="5 6" key="1">
    <citation type="submission" date="2016-02" db="EMBL/GenBank/DDBJ databases">
        <title>Comparative genomic and transcriptomic foundation for Pichia pastoris.</title>
        <authorList>
            <person name="Love K.R."/>
            <person name="Shah K.A."/>
            <person name="Whittaker C.A."/>
            <person name="Wu J."/>
            <person name="Bartlett M.C."/>
            <person name="Ma D."/>
            <person name="Leeson R.L."/>
            <person name="Priest M."/>
            <person name="Young S.K."/>
            <person name="Love J.C."/>
        </authorList>
    </citation>
    <scope>NUCLEOTIDE SEQUENCE [LARGE SCALE GENOMIC DNA]</scope>
    <source>
        <strain evidence="5 6">ATCC 28485</strain>
    </source>
</reference>
<dbReference type="GO" id="GO:0005634">
    <property type="term" value="C:nucleus"/>
    <property type="evidence" value="ECO:0007669"/>
    <property type="project" value="UniProtKB-SubCell"/>
</dbReference>
<dbReference type="Gene3D" id="1.20.890.10">
    <property type="entry name" value="cAMP-dependent protein kinase regulatory subunit, dimerization-anchoring domain"/>
    <property type="match status" value="1"/>
</dbReference>
<dbReference type="InterPro" id="IPR049629">
    <property type="entry name" value="DPY30_SDC1_DD"/>
</dbReference>
<keyword evidence="6" id="KW-1185">Reference proteome</keyword>
<evidence type="ECO:0000256" key="4">
    <source>
        <dbReference type="SAM" id="MobiDB-lite"/>
    </source>
</evidence>
<dbReference type="Proteomes" id="UP000094565">
    <property type="component" value="Chromosome 3"/>
</dbReference>
<sequence length="123" mass="13845">MEHNEPLIPQVKQETPVSSGATPDLENVMIKEEKSKSPDTQQLTAEDGSVKKRKVEIPAGLEASDIIGGSDVRKWLNKELTFELIEGIKQMAKERPQDCLEWLGQYLLTKSKERQGNALKKKD</sequence>
<comment type="similarity">
    <text evidence="2">Belongs to the dpy-30 family.</text>
</comment>
<evidence type="ECO:0000256" key="3">
    <source>
        <dbReference type="ARBA" id="ARBA00023242"/>
    </source>
</evidence>
<dbReference type="EMBL" id="CP014586">
    <property type="protein sequence ID" value="ANZ77147.1"/>
    <property type="molecule type" value="Genomic_DNA"/>
</dbReference>
<evidence type="ECO:0000313" key="6">
    <source>
        <dbReference type="Proteomes" id="UP000094565"/>
    </source>
</evidence>
<protein>
    <submittedName>
        <fullName evidence="5">BA75_03634T0</fullName>
    </submittedName>
</protein>